<feature type="region of interest" description="Disordered" evidence="1">
    <location>
        <begin position="1"/>
        <end position="22"/>
    </location>
</feature>
<evidence type="ECO:0000313" key="3">
    <source>
        <dbReference type="Proteomes" id="UP001213000"/>
    </source>
</evidence>
<reference evidence="2" key="1">
    <citation type="submission" date="2022-07" db="EMBL/GenBank/DDBJ databases">
        <title>Genome Sequence of Leucocoprinus birnbaumii.</title>
        <authorList>
            <person name="Buettner E."/>
        </authorList>
    </citation>
    <scope>NUCLEOTIDE SEQUENCE</scope>
    <source>
        <strain evidence="2">VT141</strain>
    </source>
</reference>
<keyword evidence="3" id="KW-1185">Reference proteome</keyword>
<sequence length="261" mass="29479">MPRISTARSGEDNRSKPRSQAALRKENDGRLRIYFCRAAGRRPPNSSLNKCTTHGIRRWRLCTGTTTRSLINAGRWFAMCHKCGFFRWGTPALDFASLFAQDTNLRVLYERRERLGPKAWKDEVDPLLQAFNGLAISGPSIEADTMPTDSTLEYASSDLTSDSMSALAHGHLDLVFWTSSDSFPQVIKVPHRTGEAIALSDHETLLDGYGIKSTGSYQTYDPDTKSWDIIEWNTYTICEDEEKLVFRLASVSNCFEFNKFA</sequence>
<dbReference type="Proteomes" id="UP001213000">
    <property type="component" value="Unassembled WGS sequence"/>
</dbReference>
<evidence type="ECO:0000256" key="1">
    <source>
        <dbReference type="SAM" id="MobiDB-lite"/>
    </source>
</evidence>
<gene>
    <name evidence="2" type="ORF">NP233_g8285</name>
</gene>
<comment type="caution">
    <text evidence="2">The sequence shown here is derived from an EMBL/GenBank/DDBJ whole genome shotgun (WGS) entry which is preliminary data.</text>
</comment>
<proteinExistence type="predicted"/>
<dbReference type="EMBL" id="JANIEX010000661">
    <property type="protein sequence ID" value="KAJ3564454.1"/>
    <property type="molecule type" value="Genomic_DNA"/>
</dbReference>
<organism evidence="2 3">
    <name type="scientific">Leucocoprinus birnbaumii</name>
    <dbReference type="NCBI Taxonomy" id="56174"/>
    <lineage>
        <taxon>Eukaryota</taxon>
        <taxon>Fungi</taxon>
        <taxon>Dikarya</taxon>
        <taxon>Basidiomycota</taxon>
        <taxon>Agaricomycotina</taxon>
        <taxon>Agaricomycetes</taxon>
        <taxon>Agaricomycetidae</taxon>
        <taxon>Agaricales</taxon>
        <taxon>Agaricineae</taxon>
        <taxon>Agaricaceae</taxon>
        <taxon>Leucocoprinus</taxon>
    </lineage>
</organism>
<protein>
    <submittedName>
        <fullName evidence="2">Uncharacterized protein</fullName>
    </submittedName>
</protein>
<evidence type="ECO:0000313" key="2">
    <source>
        <dbReference type="EMBL" id="KAJ3564454.1"/>
    </source>
</evidence>
<accession>A0AAD5VP90</accession>
<dbReference type="AlphaFoldDB" id="A0AAD5VP90"/>
<name>A0AAD5VP90_9AGAR</name>